<feature type="transmembrane region" description="Helical" evidence="9">
    <location>
        <begin position="20"/>
        <end position="44"/>
    </location>
</feature>
<dbReference type="InterPro" id="IPR036259">
    <property type="entry name" value="MFS_trans_sf"/>
</dbReference>
<dbReference type="Pfam" id="PF07690">
    <property type="entry name" value="MFS_1"/>
    <property type="match status" value="1"/>
</dbReference>
<feature type="domain" description="Major facilitator superfamily (MFS) profile" evidence="10">
    <location>
        <begin position="18"/>
        <end position="504"/>
    </location>
</feature>
<evidence type="ECO:0000256" key="9">
    <source>
        <dbReference type="SAM" id="Phobius"/>
    </source>
</evidence>
<evidence type="ECO:0000256" key="5">
    <source>
        <dbReference type="ARBA" id="ARBA00022692"/>
    </source>
</evidence>
<evidence type="ECO:0000256" key="8">
    <source>
        <dbReference type="ARBA" id="ARBA00023251"/>
    </source>
</evidence>
<feature type="transmembrane region" description="Helical" evidence="9">
    <location>
        <begin position="478"/>
        <end position="497"/>
    </location>
</feature>
<evidence type="ECO:0000256" key="6">
    <source>
        <dbReference type="ARBA" id="ARBA00022989"/>
    </source>
</evidence>
<dbReference type="InterPro" id="IPR011701">
    <property type="entry name" value="MFS"/>
</dbReference>
<dbReference type="CDD" id="cd17321">
    <property type="entry name" value="MFS_MMR_MDR_like"/>
    <property type="match status" value="1"/>
</dbReference>
<keyword evidence="8" id="KW-0046">Antibiotic resistance</keyword>
<proteinExistence type="inferred from homology"/>
<dbReference type="InterPro" id="IPR020846">
    <property type="entry name" value="MFS_dom"/>
</dbReference>
<dbReference type="NCBIfam" id="TIGR00711">
    <property type="entry name" value="efflux_EmrB"/>
    <property type="match status" value="1"/>
</dbReference>
<dbReference type="PANTHER" id="PTHR42718">
    <property type="entry name" value="MAJOR FACILITATOR SUPERFAMILY MULTIDRUG TRANSPORTER MFSC"/>
    <property type="match status" value="1"/>
</dbReference>
<dbReference type="InterPro" id="IPR004638">
    <property type="entry name" value="EmrB-like"/>
</dbReference>
<gene>
    <name evidence="11" type="ORF">SCA03_02820</name>
</gene>
<keyword evidence="5 9" id="KW-0812">Transmembrane</keyword>
<dbReference type="GO" id="GO:0022857">
    <property type="term" value="F:transmembrane transporter activity"/>
    <property type="evidence" value="ECO:0007669"/>
    <property type="project" value="InterPro"/>
</dbReference>
<dbReference type="EMBL" id="BJMM01000002">
    <property type="protein sequence ID" value="GEB47731.1"/>
    <property type="molecule type" value="Genomic_DNA"/>
</dbReference>
<reference evidence="11 12" key="1">
    <citation type="submission" date="2019-06" db="EMBL/GenBank/DDBJ databases">
        <title>Whole genome shotgun sequence of Streptomyces cacaoi subsp. cacaoi NBRC 12748.</title>
        <authorList>
            <person name="Hosoyama A."/>
            <person name="Uohara A."/>
            <person name="Ohji S."/>
            <person name="Ichikawa N."/>
        </authorList>
    </citation>
    <scope>NUCLEOTIDE SEQUENCE [LARGE SCALE GENOMIC DNA]</scope>
    <source>
        <strain evidence="11 12">NBRC 12748</strain>
    </source>
</reference>
<evidence type="ECO:0000256" key="3">
    <source>
        <dbReference type="ARBA" id="ARBA00022448"/>
    </source>
</evidence>
<feature type="transmembrane region" description="Helical" evidence="9">
    <location>
        <begin position="310"/>
        <end position="331"/>
    </location>
</feature>
<comment type="subcellular location">
    <subcellularLocation>
        <location evidence="1">Cell membrane</location>
        <topology evidence="1">Multi-pass membrane protein</topology>
    </subcellularLocation>
</comment>
<comment type="caution">
    <text evidence="11">The sequence shown here is derived from an EMBL/GenBank/DDBJ whole genome shotgun (WGS) entry which is preliminary data.</text>
</comment>
<sequence length="522" mass="53114">MTAESVTSTGERGNQAATVVTLFIAVFLAMLDLSVVNVALPAIGSDLGTGLSGLQWVIDSYTLAFAGLLLIGGLLGDRFGQRKSFMGSMVLFVAGAALCTFAPSLPVLLIGRAVQGLAAAVLVPGSLSLIVHAFPDAGARAKVIGAWSSLNGVAVAAGPVLGGWLVGTVGWPAVFAVNLPLGVIALVLGARALPRPLPSLAGQRLDVPGLVLGLVWSTALAFALIEGGSLGWTSPAVLGAGALAVVAFAAFITVEQRGEHRMLPVRLFRSGTFSGAIVVAFVVGFALSSLFFFLSLWFQQVQGYSEVATGFAFVPAALAMVVGSPLAGRLIGKAGPRWPMLGGLTLSAAGLFLLATLDADSSYAWTWWMLALFGLGVSASIPATNSAALSQVSTERSGAGSATVESAQQFGLVFGIAVLGTVQASGVTRKLQEEAAVLPERVRERVVDALAHQKLPDGTGVATSTLERISSLAFSHGLHLAFLAAAATAVFGAVVGVCTVRARGTVAQDERGAAAGAEPEAV</sequence>
<feature type="transmembrane region" description="Helical" evidence="9">
    <location>
        <begin position="338"/>
        <end position="357"/>
    </location>
</feature>
<evidence type="ECO:0000256" key="4">
    <source>
        <dbReference type="ARBA" id="ARBA00022475"/>
    </source>
</evidence>
<evidence type="ECO:0000259" key="10">
    <source>
        <dbReference type="PROSITE" id="PS50850"/>
    </source>
</evidence>
<feature type="transmembrane region" description="Helical" evidence="9">
    <location>
        <begin position="205"/>
        <end position="225"/>
    </location>
</feature>
<dbReference type="RefSeq" id="WP_086815440.1">
    <property type="nucleotide sequence ID" value="NZ_BJMM01000002.1"/>
</dbReference>
<dbReference type="GO" id="GO:0046677">
    <property type="term" value="P:response to antibiotic"/>
    <property type="evidence" value="ECO:0007669"/>
    <property type="project" value="UniProtKB-KW"/>
</dbReference>
<keyword evidence="7 9" id="KW-0472">Membrane</keyword>
<feature type="transmembrane region" description="Helical" evidence="9">
    <location>
        <begin position="116"/>
        <end position="134"/>
    </location>
</feature>
<keyword evidence="12" id="KW-1185">Reference proteome</keyword>
<feature type="transmembrane region" description="Helical" evidence="9">
    <location>
        <begin position="173"/>
        <end position="193"/>
    </location>
</feature>
<dbReference type="SUPFAM" id="SSF103473">
    <property type="entry name" value="MFS general substrate transporter"/>
    <property type="match status" value="1"/>
</dbReference>
<keyword evidence="4" id="KW-1003">Cell membrane</keyword>
<accession>A0A4Y3QRA2</accession>
<feature type="transmembrane region" description="Helical" evidence="9">
    <location>
        <begin position="88"/>
        <end position="110"/>
    </location>
</feature>
<dbReference type="Gene3D" id="1.20.1250.20">
    <property type="entry name" value="MFS general substrate transporter like domains"/>
    <property type="match status" value="1"/>
</dbReference>
<feature type="transmembrane region" description="Helical" evidence="9">
    <location>
        <begin position="146"/>
        <end position="167"/>
    </location>
</feature>
<keyword evidence="6 9" id="KW-1133">Transmembrane helix</keyword>
<evidence type="ECO:0000256" key="2">
    <source>
        <dbReference type="ARBA" id="ARBA00008537"/>
    </source>
</evidence>
<feature type="transmembrane region" description="Helical" evidence="9">
    <location>
        <begin position="275"/>
        <end position="298"/>
    </location>
</feature>
<evidence type="ECO:0000256" key="1">
    <source>
        <dbReference type="ARBA" id="ARBA00004651"/>
    </source>
</evidence>
<feature type="transmembrane region" description="Helical" evidence="9">
    <location>
        <begin position="237"/>
        <end position="254"/>
    </location>
</feature>
<dbReference type="Gene3D" id="1.20.1720.10">
    <property type="entry name" value="Multidrug resistance protein D"/>
    <property type="match status" value="1"/>
</dbReference>
<dbReference type="OrthoDB" id="9781469at2"/>
<dbReference type="PROSITE" id="PS50850">
    <property type="entry name" value="MFS"/>
    <property type="match status" value="1"/>
</dbReference>
<evidence type="ECO:0000313" key="12">
    <source>
        <dbReference type="Proteomes" id="UP000319210"/>
    </source>
</evidence>
<comment type="similarity">
    <text evidence="2">Belongs to the major facilitator superfamily. EmrB family.</text>
</comment>
<evidence type="ECO:0000256" key="7">
    <source>
        <dbReference type="ARBA" id="ARBA00023136"/>
    </source>
</evidence>
<protein>
    <submittedName>
        <fullName evidence="11">MFS transporter</fullName>
    </submittedName>
</protein>
<name>A0A4Y3QRA2_STRCI</name>
<evidence type="ECO:0000313" key="11">
    <source>
        <dbReference type="EMBL" id="GEB47731.1"/>
    </source>
</evidence>
<dbReference type="GO" id="GO:0005886">
    <property type="term" value="C:plasma membrane"/>
    <property type="evidence" value="ECO:0007669"/>
    <property type="project" value="UniProtKB-SubCell"/>
</dbReference>
<dbReference type="PRINTS" id="PR01036">
    <property type="entry name" value="TCRTETB"/>
</dbReference>
<feature type="transmembrane region" description="Helical" evidence="9">
    <location>
        <begin position="363"/>
        <end position="381"/>
    </location>
</feature>
<feature type="transmembrane region" description="Helical" evidence="9">
    <location>
        <begin position="56"/>
        <end position="76"/>
    </location>
</feature>
<dbReference type="Proteomes" id="UP000319210">
    <property type="component" value="Unassembled WGS sequence"/>
</dbReference>
<organism evidence="11 12">
    <name type="scientific">Streptomyces cacaoi</name>
    <dbReference type="NCBI Taxonomy" id="1898"/>
    <lineage>
        <taxon>Bacteria</taxon>
        <taxon>Bacillati</taxon>
        <taxon>Actinomycetota</taxon>
        <taxon>Actinomycetes</taxon>
        <taxon>Kitasatosporales</taxon>
        <taxon>Streptomycetaceae</taxon>
        <taxon>Streptomyces</taxon>
    </lineage>
</organism>
<keyword evidence="3" id="KW-0813">Transport</keyword>
<dbReference type="AlphaFoldDB" id="A0A4Y3QRA2"/>
<dbReference type="PANTHER" id="PTHR42718:SF9">
    <property type="entry name" value="MAJOR FACILITATOR SUPERFAMILY MULTIDRUG TRANSPORTER MFSC"/>
    <property type="match status" value="1"/>
</dbReference>